<evidence type="ECO:0000313" key="2">
    <source>
        <dbReference type="Proteomes" id="UP001595075"/>
    </source>
</evidence>
<gene>
    <name evidence="1" type="ORF">VTL71DRAFT_6153</name>
</gene>
<comment type="caution">
    <text evidence="1">The sequence shown here is derived from an EMBL/GenBank/DDBJ whole genome shotgun (WGS) entry which is preliminary data.</text>
</comment>
<organism evidence="1 2">
    <name type="scientific">Oculimacula yallundae</name>
    <dbReference type="NCBI Taxonomy" id="86028"/>
    <lineage>
        <taxon>Eukaryota</taxon>
        <taxon>Fungi</taxon>
        <taxon>Dikarya</taxon>
        <taxon>Ascomycota</taxon>
        <taxon>Pezizomycotina</taxon>
        <taxon>Leotiomycetes</taxon>
        <taxon>Helotiales</taxon>
        <taxon>Ploettnerulaceae</taxon>
        <taxon>Oculimacula</taxon>
    </lineage>
</organism>
<dbReference type="Proteomes" id="UP001595075">
    <property type="component" value="Unassembled WGS sequence"/>
</dbReference>
<evidence type="ECO:0000313" key="1">
    <source>
        <dbReference type="EMBL" id="KAL2063081.1"/>
    </source>
</evidence>
<proteinExistence type="predicted"/>
<accession>A0ABR4C0Q0</accession>
<sequence length="89" mass="9888">MESRSPSHLVCLLRHVYCHVRRTPEASKAARSDAFCLELLAVGTGLMSFAEAEPMQSMQLDIDHELTGASEPREFAIASRLRSLTRGIM</sequence>
<dbReference type="EMBL" id="JAZHXI010000016">
    <property type="protein sequence ID" value="KAL2063081.1"/>
    <property type="molecule type" value="Genomic_DNA"/>
</dbReference>
<reference evidence="1 2" key="1">
    <citation type="journal article" date="2024" name="Commun. Biol.">
        <title>Comparative genomic analysis of thermophilic fungi reveals convergent evolutionary adaptations and gene losses.</title>
        <authorList>
            <person name="Steindorff A.S."/>
            <person name="Aguilar-Pontes M.V."/>
            <person name="Robinson A.J."/>
            <person name="Andreopoulos B."/>
            <person name="LaButti K."/>
            <person name="Kuo A."/>
            <person name="Mondo S."/>
            <person name="Riley R."/>
            <person name="Otillar R."/>
            <person name="Haridas S."/>
            <person name="Lipzen A."/>
            <person name="Grimwood J."/>
            <person name="Schmutz J."/>
            <person name="Clum A."/>
            <person name="Reid I.D."/>
            <person name="Moisan M.C."/>
            <person name="Butler G."/>
            <person name="Nguyen T.T.M."/>
            <person name="Dewar K."/>
            <person name="Conant G."/>
            <person name="Drula E."/>
            <person name="Henrissat B."/>
            <person name="Hansel C."/>
            <person name="Singer S."/>
            <person name="Hutchinson M.I."/>
            <person name="de Vries R.P."/>
            <person name="Natvig D.O."/>
            <person name="Powell A.J."/>
            <person name="Tsang A."/>
            <person name="Grigoriev I.V."/>
        </authorList>
    </citation>
    <scope>NUCLEOTIDE SEQUENCE [LARGE SCALE GENOMIC DNA]</scope>
    <source>
        <strain evidence="1 2">CBS 494.80</strain>
    </source>
</reference>
<keyword evidence="2" id="KW-1185">Reference proteome</keyword>
<name>A0ABR4C0Q0_9HELO</name>
<protein>
    <submittedName>
        <fullName evidence="1">Uncharacterized protein</fullName>
    </submittedName>
</protein>
<feature type="non-terminal residue" evidence="1">
    <location>
        <position position="89"/>
    </location>
</feature>